<dbReference type="InterPro" id="IPR024775">
    <property type="entry name" value="DinB-like"/>
</dbReference>
<dbReference type="OrthoDB" id="2964295at2"/>
<dbReference type="InterPro" id="IPR034660">
    <property type="entry name" value="DinB/YfiT-like"/>
</dbReference>
<dbReference type="Proteomes" id="UP000076021">
    <property type="component" value="Chromosome"/>
</dbReference>
<dbReference type="Pfam" id="PF12867">
    <property type="entry name" value="DinB_2"/>
    <property type="match status" value="1"/>
</dbReference>
<evidence type="ECO:0000313" key="2">
    <source>
        <dbReference type="EMBL" id="AMW99018.1"/>
    </source>
</evidence>
<name>A0A143HBB0_9BACL</name>
<dbReference type="EMBL" id="CP014806">
    <property type="protein sequence ID" value="AMW99018.1"/>
    <property type="molecule type" value="Genomic_DNA"/>
</dbReference>
<keyword evidence="3" id="KW-1185">Reference proteome</keyword>
<gene>
    <name evidence="2" type="ORF">ATY39_05820</name>
</gene>
<sequence>MINGQNEIIKHHQYAIEFVRSLNNLREEKWRMKIEEGKWTVAEIIGHLIPWDEFVLNNRLPYLFSVQELPIGPDVKTLNATSAGKAREQEKKVIINDFISVRSELLQKIEGIPDTRWNEEITIGQTKLNLYDYFKGLAEHDLHHFNQIKYKINQ</sequence>
<proteinExistence type="predicted"/>
<evidence type="ECO:0000313" key="3">
    <source>
        <dbReference type="Proteomes" id="UP000076021"/>
    </source>
</evidence>
<dbReference type="SUPFAM" id="SSF109854">
    <property type="entry name" value="DinB/YfiT-like putative metalloenzymes"/>
    <property type="match status" value="1"/>
</dbReference>
<dbReference type="STRING" id="241244.ATY39_05820"/>
<dbReference type="Gene3D" id="1.20.120.450">
    <property type="entry name" value="dinb family like domain"/>
    <property type="match status" value="1"/>
</dbReference>
<evidence type="ECO:0000259" key="1">
    <source>
        <dbReference type="Pfam" id="PF12867"/>
    </source>
</evidence>
<organism evidence="2 3">
    <name type="scientific">Rummeliibacillus stabekisii</name>
    <dbReference type="NCBI Taxonomy" id="241244"/>
    <lineage>
        <taxon>Bacteria</taxon>
        <taxon>Bacillati</taxon>
        <taxon>Bacillota</taxon>
        <taxon>Bacilli</taxon>
        <taxon>Bacillales</taxon>
        <taxon>Caryophanaceae</taxon>
        <taxon>Rummeliibacillus</taxon>
    </lineage>
</organism>
<dbReference type="KEGG" id="rst:ATY39_05820"/>
<feature type="domain" description="DinB-like" evidence="1">
    <location>
        <begin position="19"/>
        <end position="148"/>
    </location>
</feature>
<protein>
    <recommendedName>
        <fullName evidence="1">DinB-like domain-containing protein</fullName>
    </recommendedName>
</protein>
<dbReference type="AlphaFoldDB" id="A0A143HBB0"/>
<reference evidence="3" key="2">
    <citation type="submission" date="2016-03" db="EMBL/GenBank/DDBJ databases">
        <authorList>
            <person name="Ploux O."/>
        </authorList>
    </citation>
    <scope>NUCLEOTIDE SEQUENCE [LARGE SCALE GENOMIC DNA]</scope>
    <source>
        <strain evidence="3">PP9</strain>
    </source>
</reference>
<dbReference type="RefSeq" id="WP_066787155.1">
    <property type="nucleotide sequence ID" value="NZ_CP014806.1"/>
</dbReference>
<reference evidence="2 3" key="1">
    <citation type="journal article" date="2016" name="Genome Announc.">
        <title>Whole-Genome Sequence of Rummeliibacillus stabekisii Strain PP9 Isolated from Antarctic Soil.</title>
        <authorList>
            <person name="da Mota F.F."/>
            <person name="Vollu R.E."/>
            <person name="Jurelevicius D."/>
            <person name="Seldin L."/>
        </authorList>
    </citation>
    <scope>NUCLEOTIDE SEQUENCE [LARGE SCALE GENOMIC DNA]</scope>
    <source>
        <strain evidence="2 3">PP9</strain>
    </source>
</reference>
<accession>A0A143HBB0</accession>